<dbReference type="Pfam" id="PF07167">
    <property type="entry name" value="PhaC_N"/>
    <property type="match status" value="1"/>
</dbReference>
<evidence type="ECO:0000256" key="4">
    <source>
        <dbReference type="ARBA" id="ARBA00023315"/>
    </source>
</evidence>
<evidence type="ECO:0000256" key="2">
    <source>
        <dbReference type="ARBA" id="ARBA00022490"/>
    </source>
</evidence>
<evidence type="ECO:0000256" key="3">
    <source>
        <dbReference type="ARBA" id="ARBA00022679"/>
    </source>
</evidence>
<gene>
    <name evidence="6" type="ORF">CCC_01593</name>
</gene>
<dbReference type="GO" id="GO:0016746">
    <property type="term" value="F:acyltransferase activity"/>
    <property type="evidence" value="ECO:0007669"/>
    <property type="project" value="UniProtKB-KW"/>
</dbReference>
<evidence type="ECO:0000313" key="7">
    <source>
        <dbReference type="Proteomes" id="UP000031971"/>
    </source>
</evidence>
<dbReference type="EMBL" id="JXSL01000035">
    <property type="protein sequence ID" value="KIL96727.1"/>
    <property type="molecule type" value="Genomic_DNA"/>
</dbReference>
<sequence length="566" mass="62597">MWQANPLSKLLPLDMAAIVEAVSTVSAQALEDPARANDEARELTLKLWQNASDTWTAAIARWSGQASPVTDRDKAPGGEVDRRFDAPEWEQNPFFHMMKQTYGLLSEQLLKQAERADLEGSDKQRLAFHLRQLIDASSPTVFLPTNPAALRKAMETGGTSVANGMRQLLADLDAGRLNMTDTEAFAPGRNLALTPGKVVFRNKLIELIQYAPKGEKAHEVPLLILPPWINKYYILDLQPKNSLVAYLVDQGFTVFMVSWKNPDASLEETSLDDYMLDGPIAASDAVRRITGAKQINAMGYCIGGTLLMMTLAALAAKGDDRFSSATLMVSMQDFTEVGDTAVFMDEPHIEFIEKQMLERGYLDSRHMSDMFNMLRPNDLIWGAVVNNYLMGEKPPAFDLLYWNADGTRMARAAHSFYLRNTYIENNLIKPGAITLLGEKLDLRKITQDIYAVGAEKDHIVPWRAAWQVTRLTGGDVRYVLAASGHIAGMINPPAKAKGGHLTNDSTSRPATPDDWLAGAVAKQGSWWADWAQWLAAHSGEKLAVPPMGSKTDKPLCDAPGTYVMER</sequence>
<dbReference type="GO" id="GO:0042619">
    <property type="term" value="P:poly-hydroxybutyrate biosynthetic process"/>
    <property type="evidence" value="ECO:0007669"/>
    <property type="project" value="InterPro"/>
</dbReference>
<keyword evidence="4" id="KW-0012">Acyltransferase</keyword>
<dbReference type="PANTHER" id="PTHR36837:SF5">
    <property type="entry name" value="POLY-3-HYDROXYBUTYRATE SYNTHASE"/>
    <property type="match status" value="1"/>
</dbReference>
<feature type="domain" description="Poly-beta-hydroxybutyrate polymerase N-terminal" evidence="5">
    <location>
        <begin position="81"/>
        <end position="247"/>
    </location>
</feature>
<dbReference type="InterPro" id="IPR051321">
    <property type="entry name" value="PHA/PHB_synthase"/>
</dbReference>
<protein>
    <submittedName>
        <fullName evidence="6">Polyhydroxyalkanoic acid synthase</fullName>
    </submittedName>
</protein>
<comment type="caution">
    <text evidence="6">The sequence shown here is derived from an EMBL/GenBank/DDBJ whole genome shotgun (WGS) entry which is preliminary data.</text>
</comment>
<keyword evidence="2" id="KW-0963">Cytoplasm</keyword>
<evidence type="ECO:0000313" key="6">
    <source>
        <dbReference type="EMBL" id="KIL96727.1"/>
    </source>
</evidence>
<organism evidence="6 7">
    <name type="scientific">Paramagnetospirillum magnetotacticum MS-1</name>
    <dbReference type="NCBI Taxonomy" id="272627"/>
    <lineage>
        <taxon>Bacteria</taxon>
        <taxon>Pseudomonadati</taxon>
        <taxon>Pseudomonadota</taxon>
        <taxon>Alphaproteobacteria</taxon>
        <taxon>Rhodospirillales</taxon>
        <taxon>Magnetospirillaceae</taxon>
        <taxon>Paramagnetospirillum</taxon>
    </lineage>
</organism>
<reference evidence="6 7" key="1">
    <citation type="submission" date="2015-01" db="EMBL/GenBank/DDBJ databases">
        <title>Genome Sequence of Magnetospirillum magnetotacticum Strain MS-1.</title>
        <authorList>
            <person name="Marinov G.K."/>
            <person name="Smalley M.D."/>
            <person name="DeSalvo G."/>
        </authorList>
    </citation>
    <scope>NUCLEOTIDE SEQUENCE [LARGE SCALE GENOMIC DNA]</scope>
    <source>
        <strain evidence="6 7">MS-1</strain>
    </source>
</reference>
<dbReference type="Gene3D" id="3.40.50.1820">
    <property type="entry name" value="alpha/beta hydrolase"/>
    <property type="match status" value="1"/>
</dbReference>
<dbReference type="NCBIfam" id="TIGR01838">
    <property type="entry name" value="PHA_synth_I"/>
    <property type="match status" value="1"/>
</dbReference>
<accession>A0A0C2U5K8</accession>
<proteinExistence type="predicted"/>
<comment type="subcellular location">
    <subcellularLocation>
        <location evidence="1">Cytoplasm</location>
    </subcellularLocation>
</comment>
<dbReference type="GO" id="GO:0005737">
    <property type="term" value="C:cytoplasm"/>
    <property type="evidence" value="ECO:0007669"/>
    <property type="project" value="UniProtKB-SubCell"/>
</dbReference>
<dbReference type="InterPro" id="IPR010963">
    <property type="entry name" value="PHA_synth_I"/>
</dbReference>
<name>A0A0C2U5K8_PARME</name>
<dbReference type="InterPro" id="IPR010941">
    <property type="entry name" value="PhaC_N"/>
</dbReference>
<keyword evidence="3" id="KW-0808">Transferase</keyword>
<evidence type="ECO:0000259" key="5">
    <source>
        <dbReference type="Pfam" id="PF07167"/>
    </source>
</evidence>
<dbReference type="AlphaFoldDB" id="A0A0C2U5K8"/>
<dbReference type="STRING" id="272627.CCC_01593"/>
<evidence type="ECO:0000256" key="1">
    <source>
        <dbReference type="ARBA" id="ARBA00004496"/>
    </source>
</evidence>
<dbReference type="Proteomes" id="UP000031971">
    <property type="component" value="Unassembled WGS sequence"/>
</dbReference>
<keyword evidence="7" id="KW-1185">Reference proteome</keyword>
<dbReference type="SUPFAM" id="SSF53474">
    <property type="entry name" value="alpha/beta-Hydrolases"/>
    <property type="match status" value="1"/>
</dbReference>
<dbReference type="PANTHER" id="PTHR36837">
    <property type="entry name" value="POLY(3-HYDROXYALKANOATE) POLYMERASE SUBUNIT PHAC"/>
    <property type="match status" value="1"/>
</dbReference>
<dbReference type="InterPro" id="IPR029058">
    <property type="entry name" value="AB_hydrolase_fold"/>
</dbReference>